<dbReference type="Pfam" id="PF22691">
    <property type="entry name" value="Thiolase_C_1"/>
    <property type="match status" value="1"/>
</dbReference>
<keyword evidence="4" id="KW-1185">Reference proteome</keyword>
<dbReference type="Gene3D" id="3.40.47.10">
    <property type="match status" value="1"/>
</dbReference>
<accession>A0A0S3QSB3</accession>
<dbReference type="GO" id="GO:0003985">
    <property type="term" value="F:acetyl-CoA C-acetyltransferase activity"/>
    <property type="evidence" value="ECO:0007669"/>
    <property type="project" value="UniProtKB-EC"/>
</dbReference>
<keyword evidence="3" id="KW-0012">Acyltransferase</keyword>
<dbReference type="KEGG" id="ttk:TST_0383"/>
<dbReference type="RefSeq" id="WP_068549111.1">
    <property type="nucleotide sequence ID" value="NZ_AP013035.1"/>
</dbReference>
<evidence type="ECO:0000259" key="1">
    <source>
        <dbReference type="Pfam" id="PF00108"/>
    </source>
</evidence>
<dbReference type="OrthoDB" id="9785768at2"/>
<gene>
    <name evidence="3" type="ORF">TST_0383</name>
</gene>
<feature type="domain" description="Thiolase C-terminal" evidence="2">
    <location>
        <begin position="235"/>
        <end position="379"/>
    </location>
</feature>
<sequence length="500" mass="54699">MREVFIDGVGLTKFGRFPDKSLVDLMAEAAKAALADATSKDVQAVFVGSQNPEEFTSEANLAVGVVDALGMVGLPAYRVETASSSGASVLEAAFYAVASGHFDTVLVVAGEKMTHLPTPKVTKILAEVIERYERNSGASMVALAAMVTQAYAHFAGLKRDRLEKILCKIAVKNHRNGSLNPYAQFQKEITEEQYYNSRIISYPLRLYDCAPITDGAAALILTSKRTDIKISGVGHGTDTIAVRHRAYLHHFNAARIAARDAFKMANRSPEEIQFAELHDAFTCFEIIGAEDIGLLEEGKGWKAVEKGETKVEGRLPINPSGGLKARGHPVGASGLAQAVEIVWQMRAQVAPERQVKKNDIALLHSIGGMSNNNVVVIFEKAGVPFGKGFSFDREITDVSKHMKDPVRVGEYGILDAYTVLHVPPEGFPSPLVLGLVSVPSGHRILARALNPVHFKIGERVFVSKEEDAFYFVRPSMLEKGMLTLRRSLRKLKLSVKWKMR</sequence>
<evidence type="ECO:0000313" key="3">
    <source>
        <dbReference type="EMBL" id="BAT71191.1"/>
    </source>
</evidence>
<dbReference type="PANTHER" id="PTHR42870:SF1">
    <property type="entry name" value="NON-SPECIFIC LIPID-TRANSFER PROTEIN-LIKE 2"/>
    <property type="match status" value="1"/>
</dbReference>
<dbReference type="Proteomes" id="UP000063234">
    <property type="component" value="Chromosome"/>
</dbReference>
<dbReference type="EMBL" id="AP013035">
    <property type="protein sequence ID" value="BAT71191.1"/>
    <property type="molecule type" value="Genomic_DNA"/>
</dbReference>
<dbReference type="PATRIC" id="fig|1298851.3.peg.394"/>
<dbReference type="InterPro" id="IPR020616">
    <property type="entry name" value="Thiolase_N"/>
</dbReference>
<name>A0A0S3QSB3_THET7</name>
<dbReference type="AlphaFoldDB" id="A0A0S3QSB3"/>
<dbReference type="InterPro" id="IPR055140">
    <property type="entry name" value="Thiolase_C_2"/>
</dbReference>
<dbReference type="SUPFAM" id="SSF53901">
    <property type="entry name" value="Thiolase-like"/>
    <property type="match status" value="1"/>
</dbReference>
<keyword evidence="3" id="KW-0808">Transferase</keyword>
<dbReference type="Pfam" id="PF00108">
    <property type="entry name" value="Thiolase_N"/>
    <property type="match status" value="1"/>
</dbReference>
<dbReference type="EC" id="2.3.1.9" evidence="3"/>
<evidence type="ECO:0000259" key="2">
    <source>
        <dbReference type="Pfam" id="PF22691"/>
    </source>
</evidence>
<organism evidence="3 4">
    <name type="scientific">Thermosulfidibacter takaii (strain DSM 17441 / JCM 13301 / NBRC 103674 / ABI70S6)</name>
    <dbReference type="NCBI Taxonomy" id="1298851"/>
    <lineage>
        <taxon>Bacteria</taxon>
        <taxon>Pseudomonadati</taxon>
        <taxon>Thermosulfidibacterota</taxon>
        <taxon>Thermosulfidibacteria</taxon>
        <taxon>Thermosulfidibacterales</taxon>
        <taxon>Thermosulfidibacteraceae</taxon>
    </lineage>
</organism>
<proteinExistence type="predicted"/>
<dbReference type="STRING" id="1298851.TST_0383"/>
<feature type="domain" description="Thiolase N-terminal" evidence="1">
    <location>
        <begin position="11"/>
        <end position="224"/>
    </location>
</feature>
<reference evidence="4" key="1">
    <citation type="journal article" date="2018" name="Science">
        <title>A primordial and reversible TCA cycle in a facultatively chemolithoautotrophic thermophile.</title>
        <authorList>
            <person name="Nunoura T."/>
            <person name="Chikaraishi Y."/>
            <person name="Izaki R."/>
            <person name="Suwa T."/>
            <person name="Sato T."/>
            <person name="Harada T."/>
            <person name="Mori K."/>
            <person name="Kato Y."/>
            <person name="Miyazaki M."/>
            <person name="Shimamura S."/>
            <person name="Yanagawa K."/>
            <person name="Shuto A."/>
            <person name="Ohkouchi N."/>
            <person name="Fujita N."/>
            <person name="Takaki Y."/>
            <person name="Atomi H."/>
            <person name="Takai K."/>
        </authorList>
    </citation>
    <scope>NUCLEOTIDE SEQUENCE [LARGE SCALE GENOMIC DNA]</scope>
    <source>
        <strain evidence="4">DSM 17441 / JCM 13301 / NBRC 103674 / ABI70S6</strain>
    </source>
</reference>
<evidence type="ECO:0000313" key="4">
    <source>
        <dbReference type="Proteomes" id="UP000063234"/>
    </source>
</evidence>
<protein>
    <submittedName>
        <fullName evidence="3">Acetyl-CoA C-acetyltransferase</fullName>
        <ecNumber evidence="3">2.3.1.9</ecNumber>
    </submittedName>
</protein>
<dbReference type="CDD" id="cd00829">
    <property type="entry name" value="SCP-x_thiolase"/>
    <property type="match status" value="1"/>
</dbReference>
<dbReference type="InterPro" id="IPR016039">
    <property type="entry name" value="Thiolase-like"/>
</dbReference>
<dbReference type="PANTHER" id="PTHR42870">
    <property type="entry name" value="ACETYL-COA C-ACETYLTRANSFERASE"/>
    <property type="match status" value="1"/>
</dbReference>